<dbReference type="EMBL" id="DF237009">
    <property type="protein sequence ID" value="GAQ80701.1"/>
    <property type="molecule type" value="Genomic_DNA"/>
</dbReference>
<dbReference type="InterPro" id="IPR011992">
    <property type="entry name" value="EF-hand-dom_pair"/>
</dbReference>
<dbReference type="InterPro" id="IPR056587">
    <property type="entry name" value="EF_EFCAB10_C"/>
</dbReference>
<dbReference type="GO" id="GO:0005509">
    <property type="term" value="F:calcium ion binding"/>
    <property type="evidence" value="ECO:0007669"/>
    <property type="project" value="InterPro"/>
</dbReference>
<keyword evidence="3" id="KW-1185">Reference proteome</keyword>
<accession>A0A1Y1HUP0</accession>
<dbReference type="STRING" id="105231.A0A1Y1HUP0"/>
<dbReference type="Pfam" id="PF24548">
    <property type="entry name" value="EF_EFCAB10_C"/>
    <property type="match status" value="1"/>
</dbReference>
<dbReference type="SUPFAM" id="SSF47473">
    <property type="entry name" value="EF-hand"/>
    <property type="match status" value="1"/>
</dbReference>
<proteinExistence type="predicted"/>
<feature type="domain" description="EF-hand" evidence="1">
    <location>
        <begin position="57"/>
        <end position="92"/>
    </location>
</feature>
<dbReference type="Proteomes" id="UP000054558">
    <property type="component" value="Unassembled WGS sequence"/>
</dbReference>
<gene>
    <name evidence="2" type="ORF">KFL_000600180</name>
</gene>
<evidence type="ECO:0000259" key="1">
    <source>
        <dbReference type="PROSITE" id="PS50222"/>
    </source>
</evidence>
<evidence type="ECO:0000313" key="3">
    <source>
        <dbReference type="Proteomes" id="UP000054558"/>
    </source>
</evidence>
<dbReference type="Gene3D" id="1.10.238.10">
    <property type="entry name" value="EF-hand"/>
    <property type="match status" value="1"/>
</dbReference>
<dbReference type="SUPFAM" id="SSF47391">
    <property type="entry name" value="Dimerization-anchoring domain of cAMP-dependent PK regulatory subunit"/>
    <property type="match status" value="1"/>
</dbReference>
<dbReference type="AlphaFoldDB" id="A0A1Y1HUP0"/>
<dbReference type="CDD" id="cd22976">
    <property type="entry name" value="DD_EFCAB10"/>
    <property type="match status" value="1"/>
</dbReference>
<dbReference type="Gene3D" id="1.20.890.10">
    <property type="entry name" value="cAMP-dependent protein kinase regulatory subunit, dimerization-anchoring domain"/>
    <property type="match status" value="1"/>
</dbReference>
<dbReference type="PANTHER" id="PTHR21847:SF1">
    <property type="entry name" value="EF-HAND CALCIUM-BINDING DOMAIN-CONTAINING PROTEIN 10"/>
    <property type="match status" value="1"/>
</dbReference>
<evidence type="ECO:0000313" key="2">
    <source>
        <dbReference type="EMBL" id="GAQ80701.1"/>
    </source>
</evidence>
<dbReference type="OMA" id="SMLLFYR"/>
<protein>
    <recommendedName>
        <fullName evidence="1">EF-hand domain-containing protein</fullName>
    </recommendedName>
</protein>
<organism evidence="2 3">
    <name type="scientific">Klebsormidium nitens</name>
    <name type="common">Green alga</name>
    <name type="synonym">Ulothrix nitens</name>
    <dbReference type="NCBI Taxonomy" id="105231"/>
    <lineage>
        <taxon>Eukaryota</taxon>
        <taxon>Viridiplantae</taxon>
        <taxon>Streptophyta</taxon>
        <taxon>Klebsormidiophyceae</taxon>
        <taxon>Klebsormidiales</taxon>
        <taxon>Klebsormidiaceae</taxon>
        <taxon>Klebsormidium</taxon>
    </lineage>
</organism>
<dbReference type="InterPro" id="IPR049760">
    <property type="entry name" value="DD_EFCAB10"/>
</dbReference>
<sequence>MLDPKIKAEEYMEKHKVGELFQSATRLLLLLKPKDPKAFLIEKLTELKAANRKDNFFTDADVSAVFRMFDVTSTGAINASQCKEALQSFGCSVPSMDSIPNRVDSDAFVAIAKRALEGGA</sequence>
<dbReference type="OrthoDB" id="10260455at2759"/>
<dbReference type="InterPro" id="IPR002048">
    <property type="entry name" value="EF_hand_dom"/>
</dbReference>
<dbReference type="InterPro" id="IPR039879">
    <property type="entry name" value="EFC10"/>
</dbReference>
<name>A0A1Y1HUP0_KLENI</name>
<reference evidence="2 3" key="1">
    <citation type="journal article" date="2014" name="Nat. Commun.">
        <title>Klebsormidium flaccidum genome reveals primary factors for plant terrestrial adaptation.</title>
        <authorList>
            <person name="Hori K."/>
            <person name="Maruyama F."/>
            <person name="Fujisawa T."/>
            <person name="Togashi T."/>
            <person name="Yamamoto N."/>
            <person name="Seo M."/>
            <person name="Sato S."/>
            <person name="Yamada T."/>
            <person name="Mori H."/>
            <person name="Tajima N."/>
            <person name="Moriyama T."/>
            <person name="Ikeuchi M."/>
            <person name="Watanabe M."/>
            <person name="Wada H."/>
            <person name="Kobayashi K."/>
            <person name="Saito M."/>
            <person name="Masuda T."/>
            <person name="Sasaki-Sekimoto Y."/>
            <person name="Mashiguchi K."/>
            <person name="Awai K."/>
            <person name="Shimojima M."/>
            <person name="Masuda S."/>
            <person name="Iwai M."/>
            <person name="Nobusawa T."/>
            <person name="Narise T."/>
            <person name="Kondo S."/>
            <person name="Saito H."/>
            <person name="Sato R."/>
            <person name="Murakawa M."/>
            <person name="Ihara Y."/>
            <person name="Oshima-Yamada Y."/>
            <person name="Ohtaka K."/>
            <person name="Satoh M."/>
            <person name="Sonobe K."/>
            <person name="Ishii M."/>
            <person name="Ohtani R."/>
            <person name="Kanamori-Sato M."/>
            <person name="Honoki R."/>
            <person name="Miyazaki D."/>
            <person name="Mochizuki H."/>
            <person name="Umetsu J."/>
            <person name="Higashi K."/>
            <person name="Shibata D."/>
            <person name="Kamiya Y."/>
            <person name="Sato N."/>
            <person name="Nakamura Y."/>
            <person name="Tabata S."/>
            <person name="Ida S."/>
            <person name="Kurokawa K."/>
            <person name="Ohta H."/>
        </authorList>
    </citation>
    <scope>NUCLEOTIDE SEQUENCE [LARGE SCALE GENOMIC DNA]</scope>
    <source>
        <strain evidence="2 3">NIES-2285</strain>
    </source>
</reference>
<dbReference type="PROSITE" id="PS50222">
    <property type="entry name" value="EF_HAND_2"/>
    <property type="match status" value="1"/>
</dbReference>
<dbReference type="PANTHER" id="PTHR21847">
    <property type="entry name" value="EF-HAND CALCIUM-BINDING DOMAIN-CONTAINING PROTEIN 10"/>
    <property type="match status" value="1"/>
</dbReference>